<evidence type="ECO:0000313" key="3">
    <source>
        <dbReference type="Proteomes" id="UP000027439"/>
    </source>
</evidence>
<dbReference type="OrthoDB" id="5840260at2"/>
<evidence type="ECO:0000313" key="4">
    <source>
        <dbReference type="Proteomes" id="UP000597138"/>
    </source>
</evidence>
<reference evidence="1" key="1">
    <citation type="journal article" date="2014" name="Int. J. Syst. Evol. Microbiol.">
        <title>Complete genome of a new Firmicutes species belonging to the dominant human colonic microbiota ('Ruminococcus bicirculans') reveals two chromosomes and a selective capacity to utilize plant glucans.</title>
        <authorList>
            <consortium name="NISC Comparative Sequencing Program"/>
            <person name="Wegmann U."/>
            <person name="Louis P."/>
            <person name="Goesmann A."/>
            <person name="Henrissat B."/>
            <person name="Duncan S.H."/>
            <person name="Flint H.J."/>
        </authorList>
    </citation>
    <scope>NUCLEOTIDE SEQUENCE</scope>
    <source>
        <strain evidence="1">CGMCC 1.11013</strain>
    </source>
</reference>
<dbReference type="Proteomes" id="UP000027439">
    <property type="component" value="Unassembled WGS sequence"/>
</dbReference>
<organism evidence="2 3">
    <name type="scientific">Caballeronia grimmiae</name>
    <dbReference type="NCBI Taxonomy" id="1071679"/>
    <lineage>
        <taxon>Bacteria</taxon>
        <taxon>Pseudomonadati</taxon>
        <taxon>Pseudomonadota</taxon>
        <taxon>Betaproteobacteria</taxon>
        <taxon>Burkholderiales</taxon>
        <taxon>Burkholderiaceae</taxon>
        <taxon>Caballeronia</taxon>
    </lineage>
</organism>
<dbReference type="AlphaFoldDB" id="A0A069NU38"/>
<name>A0A069NU38_9BURK</name>
<dbReference type="GO" id="GO:0035438">
    <property type="term" value="F:cyclic-di-GMP binding"/>
    <property type="evidence" value="ECO:0007669"/>
    <property type="project" value="InterPro"/>
</dbReference>
<proteinExistence type="predicted"/>
<dbReference type="EMBL" id="BMEG01000006">
    <property type="protein sequence ID" value="GGD80304.1"/>
    <property type="molecule type" value="Genomic_DNA"/>
</dbReference>
<sequence length="589" mass="63457">MNDATCASYSRTTTRPTGWLAGLRASVQRLPHAGHMERLGIDGLPDRWSTLARGGVHGIYTTPGARACDALIWNTARKAGAEHVTVVRALASGEIAAQLRARGLSADERAPGWPRHLTVLAMPPDDIDTPLRAALRALCKRGLRSHSLSIIEGAERWFSWDDPAALSREGEFLARWCAKRRVSMILVFRAEPPARAYASSETLHVRFAGVARMGEMAGELRWHVDFWRTGQTLVANETCALRLGAADALVAQPESPSHGRIPSKPFTDDEHRVVMPRALANTEAWFPGDWELHADNASVFSACAEARAASVFFTLDAQSSLGELCSMIHALRKQCGGALKIAVAERSDAIALNHELLLLRVGADAVLANRDLSISRLLCTLRSLQGHVHTGATVDDPAAALAAAQPDPVGGYAPLARFCDRVAAVLQRSALLALPHVLVELTLGPDVSHLDALCATLSRQPGRLATVDATRVYLFLFACEPPDAQERLAQMLGASAASFFAERKLYAGSAIARQIEAMRERARHAHAPDYSDVLPIAPASMPRAPLSGGASSRVLDWAPVAGVAAPEHEPGRSRHAKRCALPIRREVDA</sequence>
<dbReference type="InterPro" id="IPR017745">
    <property type="entry name" value="BcsE"/>
</dbReference>
<dbReference type="STRING" id="1071679.BG57_19405"/>
<reference evidence="2 3" key="2">
    <citation type="submission" date="2014-03" db="EMBL/GenBank/DDBJ databases">
        <title>Draft Genome Sequences of Four Burkholderia Strains.</title>
        <authorList>
            <person name="Liu X.Y."/>
            <person name="Li C.X."/>
            <person name="Xu J.H."/>
        </authorList>
    </citation>
    <scope>NUCLEOTIDE SEQUENCE [LARGE SCALE GENOMIC DNA]</scope>
    <source>
        <strain evidence="2 3">R27</strain>
    </source>
</reference>
<dbReference type="Pfam" id="PF10995">
    <property type="entry name" value="CBP_BcsE"/>
    <property type="match status" value="1"/>
</dbReference>
<dbReference type="RefSeq" id="WP_081850978.1">
    <property type="nucleotide sequence ID" value="NZ_BMEG01000006.1"/>
</dbReference>
<comment type="caution">
    <text evidence="2">The sequence shown here is derived from an EMBL/GenBank/DDBJ whole genome shotgun (WGS) entry which is preliminary data.</text>
</comment>
<reference evidence="1" key="4">
    <citation type="submission" date="2024-05" db="EMBL/GenBank/DDBJ databases">
        <authorList>
            <person name="Sun Q."/>
            <person name="Zhou Y."/>
        </authorList>
    </citation>
    <scope>NUCLEOTIDE SEQUENCE</scope>
    <source>
        <strain evidence="1">CGMCC 1.11013</strain>
    </source>
</reference>
<evidence type="ECO:0000313" key="1">
    <source>
        <dbReference type="EMBL" id="GGD80304.1"/>
    </source>
</evidence>
<accession>A0A069NU38</accession>
<keyword evidence="4" id="KW-1185">Reference proteome</keyword>
<gene>
    <name evidence="2" type="ORF">BG57_19405</name>
    <name evidence="1" type="ORF">GCM10010985_38530</name>
</gene>
<dbReference type="Proteomes" id="UP000597138">
    <property type="component" value="Unassembled WGS sequence"/>
</dbReference>
<protein>
    <submittedName>
        <fullName evidence="2">Cellulose biosynthesis protein BcsE</fullName>
    </submittedName>
</protein>
<reference evidence="4" key="3">
    <citation type="journal article" date="2019" name="Int. J. Syst. Evol. Microbiol.">
        <title>The Global Catalogue of Microorganisms (GCM) 10K type strain sequencing project: providing services to taxonomists for standard genome sequencing and annotation.</title>
        <authorList>
            <consortium name="The Broad Institute Genomics Platform"/>
            <consortium name="The Broad Institute Genome Sequencing Center for Infectious Disease"/>
            <person name="Wu L."/>
            <person name="Ma J."/>
        </authorList>
    </citation>
    <scope>NUCLEOTIDE SEQUENCE [LARGE SCALE GENOMIC DNA]</scope>
    <source>
        <strain evidence="4">CGMCC 1.11013</strain>
    </source>
</reference>
<dbReference type="eggNOG" id="ENOG502Z9EC">
    <property type="taxonomic scope" value="Bacteria"/>
</dbReference>
<evidence type="ECO:0000313" key="2">
    <source>
        <dbReference type="EMBL" id="KDR28576.1"/>
    </source>
</evidence>
<dbReference type="EMBL" id="JFHE01000035">
    <property type="protein sequence ID" value="KDR28576.1"/>
    <property type="molecule type" value="Genomic_DNA"/>
</dbReference>